<keyword evidence="2" id="KW-1185">Reference proteome</keyword>
<dbReference type="Gene3D" id="1.20.1260.10">
    <property type="match status" value="2"/>
</dbReference>
<name>A6TWC2_ALKMQ</name>
<dbReference type="eggNOG" id="ENOG502Z85B">
    <property type="taxonomic scope" value="Bacteria"/>
</dbReference>
<accession>A6TWC2</accession>
<dbReference type="EMBL" id="CP000724">
    <property type="protein sequence ID" value="ABR50490.1"/>
    <property type="molecule type" value="Genomic_DNA"/>
</dbReference>
<dbReference type="OrthoDB" id="1675670at2"/>
<dbReference type="HOGENOM" id="CLU_068841_0_0_9"/>
<dbReference type="Pfam" id="PF11553">
    <property type="entry name" value="DUF3231"/>
    <property type="match status" value="2"/>
</dbReference>
<sequence>MQDKAKIGLVASEVAGLWDSYVNDSLVICTLSYFIDKTEDEEVLQILQHALDVSNGHIQVITDIFNQEGLPIPKGFTKDDVNINAPRLYDDPFYLFYLTNVSQVAMGAYTLILNHVARSDVRNFFSDCISESVELYNKVSDVLLSQGIFIRAPKVEFSKNVSFVEEQNFFSGGLLGQKRNLVAREMTSIFASLRLNIIGGALITGFAQVAESTKVSEYLFRGSDLANKKVKTLIPLLLDENIPIPSTSNSFVTDSIVSPFSDKLMVYHVTLLNGGAIAQDGMALSTVLRFDLQLHYTRSMLDTAKYSEDGLDIMLKNRWLEQPPQAIDHKKL</sequence>
<gene>
    <name evidence="1" type="ordered locus">Amet_4418</name>
</gene>
<dbReference type="KEGG" id="amt:Amet_4418"/>
<evidence type="ECO:0000313" key="2">
    <source>
        <dbReference type="Proteomes" id="UP000001572"/>
    </source>
</evidence>
<proteinExistence type="predicted"/>
<dbReference type="RefSeq" id="WP_012065382.1">
    <property type="nucleotide sequence ID" value="NC_009633.1"/>
</dbReference>
<dbReference type="Proteomes" id="UP000001572">
    <property type="component" value="Chromosome"/>
</dbReference>
<organism evidence="1 2">
    <name type="scientific">Alkaliphilus metalliredigens (strain QYMF)</name>
    <dbReference type="NCBI Taxonomy" id="293826"/>
    <lineage>
        <taxon>Bacteria</taxon>
        <taxon>Bacillati</taxon>
        <taxon>Bacillota</taxon>
        <taxon>Clostridia</taxon>
        <taxon>Peptostreptococcales</taxon>
        <taxon>Natronincolaceae</taxon>
        <taxon>Alkaliphilus</taxon>
    </lineage>
</organism>
<evidence type="ECO:0000313" key="1">
    <source>
        <dbReference type="EMBL" id="ABR50490.1"/>
    </source>
</evidence>
<evidence type="ECO:0008006" key="3">
    <source>
        <dbReference type="Google" id="ProtNLM"/>
    </source>
</evidence>
<dbReference type="InterPro" id="IPR012347">
    <property type="entry name" value="Ferritin-like"/>
</dbReference>
<dbReference type="InterPro" id="IPR021617">
    <property type="entry name" value="DUF3231"/>
</dbReference>
<reference evidence="2" key="1">
    <citation type="journal article" date="2016" name="Genome Announc.">
        <title>Complete genome sequence of Alkaliphilus metalliredigens strain QYMF, an alkaliphilic and metal-reducing bacterium isolated from borax-contaminated leachate ponds.</title>
        <authorList>
            <person name="Hwang C."/>
            <person name="Copeland A."/>
            <person name="Lucas S."/>
            <person name="Lapidus A."/>
            <person name="Barry K."/>
            <person name="Detter J.C."/>
            <person name="Glavina Del Rio T."/>
            <person name="Hammon N."/>
            <person name="Israni S."/>
            <person name="Dalin E."/>
            <person name="Tice H."/>
            <person name="Pitluck S."/>
            <person name="Chertkov O."/>
            <person name="Brettin T."/>
            <person name="Bruce D."/>
            <person name="Han C."/>
            <person name="Schmutz J."/>
            <person name="Larimer F."/>
            <person name="Land M.L."/>
            <person name="Hauser L."/>
            <person name="Kyrpides N."/>
            <person name="Mikhailova N."/>
            <person name="Ye Q."/>
            <person name="Zhou J."/>
            <person name="Richardson P."/>
            <person name="Fields M.W."/>
        </authorList>
    </citation>
    <scope>NUCLEOTIDE SEQUENCE [LARGE SCALE GENOMIC DNA]</scope>
    <source>
        <strain evidence="2">QYMF</strain>
    </source>
</reference>
<dbReference type="STRING" id="293826.Amet_4418"/>
<protein>
    <recommendedName>
        <fullName evidence="3">DUF3231 family protein</fullName>
    </recommendedName>
</protein>
<dbReference type="AlphaFoldDB" id="A6TWC2"/>